<sequence length="670" mass="77071">MLLLHKGLLFICLYFFLSIGTMVILDEPANPEVEMNRMQYRFYLNQVQGPYTEETEHFFTSEANKISDAKVALQRVTDNFYDGYIGEQEFLTSSDSLAIILKNEVGFQLVYNQYVYVRENPDNRKFLNTNGWDGLLSNDSLDFLFILLVLLLVTPIFCYEFESKMDALLLTVKKGAKTHTLCKIGLVFVIVSLLCLVTAGLRYGFYSFKYGLENGDYPLQSLSYFGTSIKDVTLLQSFLWITIGKLLGNLCFATLILFASVCFKKYAITLFSCTTVVLLPYYGLKLESSKFLWPGPLGFMVSTGFFRGNEFKRNLVKDQMELIFREVSFTSWIIVFTITFSLCVVMLIVILHKRTNVWIVQHRKRRRRLPLLILVLGIAVSMLVGCNSFNGVMIEGTYNYSSKGSFENDKYRFYMEQTEFGNNQIVFEDKTSGEKHNLVRNPMTSLTQIGAPIYGDGTYIYYMKIDFEKIGFQESATRFSVIGVDITRFNEKIIFEKKLSTDKGTVLGLVKGNTYVASFYLTVSAFFLDESSLYLIGQSNGQTEIRKINRTTGAMSVLFRIPVLRSFAFDGRTIYFVDEKSQIVKYDTKTDIMTSIIDLVTRDFILTDTELLFLNRKDQQKIYAMNLHDSTIRKLTEVPVLSFRYNNPYITYIGKIDMKEYQLFIDSSSN</sequence>
<gene>
    <name evidence="3" type="ORF">H8B09_09590</name>
</gene>
<feature type="domain" description="Prolow-density lipoprotein receptor-related protein 1-like beta-propeller" evidence="2">
    <location>
        <begin position="529"/>
        <end position="655"/>
    </location>
</feature>
<comment type="caution">
    <text evidence="3">The sequence shown here is derived from an EMBL/GenBank/DDBJ whole genome shotgun (WGS) entry which is preliminary data.</text>
</comment>
<feature type="transmembrane region" description="Helical" evidence="1">
    <location>
        <begin position="329"/>
        <end position="351"/>
    </location>
</feature>
<protein>
    <submittedName>
        <fullName evidence="3">ABC transporter permease</fullName>
    </submittedName>
</protein>
<feature type="transmembrane region" description="Helical" evidence="1">
    <location>
        <begin position="181"/>
        <end position="205"/>
    </location>
</feature>
<keyword evidence="4" id="KW-1185">Reference proteome</keyword>
<feature type="transmembrane region" description="Helical" evidence="1">
    <location>
        <begin position="143"/>
        <end position="161"/>
    </location>
</feature>
<keyword evidence="1" id="KW-1133">Transmembrane helix</keyword>
<proteinExistence type="predicted"/>
<dbReference type="SUPFAM" id="SSF69304">
    <property type="entry name" value="Tricorn protease N-terminal domain"/>
    <property type="match status" value="1"/>
</dbReference>
<reference evidence="3 4" key="1">
    <citation type="submission" date="2020-09" db="EMBL/GenBank/DDBJ databases">
        <title>Paenibacillus sp. strain PR3 16S rRNA gene Genome sequencing and assembly.</title>
        <authorList>
            <person name="Kim J."/>
        </authorList>
    </citation>
    <scope>NUCLEOTIDE SEQUENCE [LARGE SCALE GENOMIC DNA]</scope>
    <source>
        <strain evidence="3 4">PR3</strain>
    </source>
</reference>
<organism evidence="3 4">
    <name type="scientific">Paenibacillus terricola</name>
    <dbReference type="NCBI Taxonomy" id="2763503"/>
    <lineage>
        <taxon>Bacteria</taxon>
        <taxon>Bacillati</taxon>
        <taxon>Bacillota</taxon>
        <taxon>Bacilli</taxon>
        <taxon>Bacillales</taxon>
        <taxon>Paenibacillaceae</taxon>
        <taxon>Paenibacillus</taxon>
    </lineage>
</organism>
<accession>A0ABR8MVQ7</accession>
<feature type="transmembrane region" description="Helical" evidence="1">
    <location>
        <begin position="238"/>
        <end position="259"/>
    </location>
</feature>
<keyword evidence="1" id="KW-0812">Transmembrane</keyword>
<evidence type="ECO:0000313" key="4">
    <source>
        <dbReference type="Proteomes" id="UP000609346"/>
    </source>
</evidence>
<name>A0ABR8MVQ7_9BACL</name>
<feature type="transmembrane region" description="Helical" evidence="1">
    <location>
        <begin position="371"/>
        <end position="393"/>
    </location>
</feature>
<feature type="transmembrane region" description="Helical" evidence="1">
    <location>
        <begin position="266"/>
        <end position="284"/>
    </location>
</feature>
<dbReference type="Pfam" id="PF16472">
    <property type="entry name" value="DUF5050"/>
    <property type="match status" value="1"/>
</dbReference>
<feature type="transmembrane region" description="Helical" evidence="1">
    <location>
        <begin position="7"/>
        <end position="25"/>
    </location>
</feature>
<evidence type="ECO:0000259" key="2">
    <source>
        <dbReference type="Pfam" id="PF16472"/>
    </source>
</evidence>
<dbReference type="EMBL" id="JACXZA010000002">
    <property type="protein sequence ID" value="MBD3919005.1"/>
    <property type="molecule type" value="Genomic_DNA"/>
</dbReference>
<keyword evidence="1" id="KW-0472">Membrane</keyword>
<dbReference type="InterPro" id="IPR032485">
    <property type="entry name" value="LRP1-like_beta_prop"/>
</dbReference>
<dbReference type="Proteomes" id="UP000609346">
    <property type="component" value="Unassembled WGS sequence"/>
</dbReference>
<evidence type="ECO:0000313" key="3">
    <source>
        <dbReference type="EMBL" id="MBD3919005.1"/>
    </source>
</evidence>
<evidence type="ECO:0000256" key="1">
    <source>
        <dbReference type="SAM" id="Phobius"/>
    </source>
</evidence>